<sequence>MRDYNKIAEMLPVFCVSSKAYLKMNGWLAKDDPIPGFPAIGVTEIPALYQHALHIARSVREAALRKFYTVVEQYLAGLLMQVVVSDQPTKWADDMASQELQFVNNLVDELSKAFESAIKGKFGGFRQMIQQKIYCPLDDAAAVAANQAIATVDS</sequence>
<name>A0AA39Y865_9PEZI</name>
<dbReference type="EMBL" id="JAULSV010000004">
    <property type="protein sequence ID" value="KAK0646260.1"/>
    <property type="molecule type" value="Genomic_DNA"/>
</dbReference>
<keyword evidence="2" id="KW-1185">Reference proteome</keyword>
<evidence type="ECO:0000313" key="2">
    <source>
        <dbReference type="Proteomes" id="UP001174936"/>
    </source>
</evidence>
<dbReference type="AlphaFoldDB" id="A0AA39Y865"/>
<evidence type="ECO:0000313" key="1">
    <source>
        <dbReference type="EMBL" id="KAK0646260.1"/>
    </source>
</evidence>
<gene>
    <name evidence="1" type="ORF">B0T16DRAFT_157578</name>
</gene>
<protein>
    <submittedName>
        <fullName evidence="1">Uncharacterized protein</fullName>
    </submittedName>
</protein>
<dbReference type="PANTHER" id="PTHR36681">
    <property type="entry name" value="NUCLEAR GTPASE, GERMINAL CENTER-ASSOCIATED, TANDEM DUPLICATE 3"/>
    <property type="match status" value="1"/>
</dbReference>
<proteinExistence type="predicted"/>
<comment type="caution">
    <text evidence="1">The sequence shown here is derived from an EMBL/GenBank/DDBJ whole genome shotgun (WGS) entry which is preliminary data.</text>
</comment>
<organism evidence="1 2">
    <name type="scientific">Cercophora newfieldiana</name>
    <dbReference type="NCBI Taxonomy" id="92897"/>
    <lineage>
        <taxon>Eukaryota</taxon>
        <taxon>Fungi</taxon>
        <taxon>Dikarya</taxon>
        <taxon>Ascomycota</taxon>
        <taxon>Pezizomycotina</taxon>
        <taxon>Sordariomycetes</taxon>
        <taxon>Sordariomycetidae</taxon>
        <taxon>Sordariales</taxon>
        <taxon>Lasiosphaeriaceae</taxon>
        <taxon>Cercophora</taxon>
    </lineage>
</organism>
<dbReference type="Proteomes" id="UP001174936">
    <property type="component" value="Unassembled WGS sequence"/>
</dbReference>
<dbReference type="PANTHER" id="PTHR36681:SF3">
    <property type="entry name" value="NUCLEAR GTPASE, GERMINAL CENTER-ASSOCIATED, TANDEM DUPLICATE 3"/>
    <property type="match status" value="1"/>
</dbReference>
<accession>A0AA39Y865</accession>
<reference evidence="1" key="1">
    <citation type="submission" date="2023-06" db="EMBL/GenBank/DDBJ databases">
        <title>Genome-scale phylogeny and comparative genomics of the fungal order Sordariales.</title>
        <authorList>
            <consortium name="Lawrence Berkeley National Laboratory"/>
            <person name="Hensen N."/>
            <person name="Bonometti L."/>
            <person name="Westerberg I."/>
            <person name="Brannstrom I.O."/>
            <person name="Guillou S."/>
            <person name="Cros-Aarteil S."/>
            <person name="Calhoun S."/>
            <person name="Haridas S."/>
            <person name="Kuo A."/>
            <person name="Mondo S."/>
            <person name="Pangilinan J."/>
            <person name="Riley R."/>
            <person name="Labutti K."/>
            <person name="Andreopoulos B."/>
            <person name="Lipzen A."/>
            <person name="Chen C."/>
            <person name="Yanf M."/>
            <person name="Daum C."/>
            <person name="Ng V."/>
            <person name="Clum A."/>
            <person name="Steindorff A."/>
            <person name="Ohm R."/>
            <person name="Martin F."/>
            <person name="Silar P."/>
            <person name="Natvig D."/>
            <person name="Lalanne C."/>
            <person name="Gautier V."/>
            <person name="Ament-Velasquez S.L."/>
            <person name="Kruys A."/>
            <person name="Hutchinson M.I."/>
            <person name="Powell A.J."/>
            <person name="Barry K."/>
            <person name="Miller A.N."/>
            <person name="Grigoriev I.V."/>
            <person name="Debuchy R."/>
            <person name="Gladieux P."/>
            <person name="Thoren M.H."/>
            <person name="Johannesson H."/>
        </authorList>
    </citation>
    <scope>NUCLEOTIDE SEQUENCE</scope>
    <source>
        <strain evidence="1">SMH2532-1</strain>
    </source>
</reference>